<evidence type="ECO:0000313" key="1">
    <source>
        <dbReference type="EMBL" id="SSW94954.1"/>
    </source>
</evidence>
<name>A0A3B0MHS2_9GAMM</name>
<dbReference type="AlphaFoldDB" id="A0A3B0MHS2"/>
<gene>
    <name evidence="1" type="ORF">ARTV_0609</name>
</gene>
<protein>
    <submittedName>
        <fullName evidence="1">Uncharacterized protein</fullName>
    </submittedName>
</protein>
<reference evidence="1" key="1">
    <citation type="submission" date="2018-04" db="EMBL/GenBank/DDBJ databases">
        <authorList>
            <person name="Go L.Y."/>
            <person name="Mitchell J.A."/>
        </authorList>
    </citation>
    <scope>NUCLEOTIDE SEQUENCE</scope>
    <source>
        <strain evidence="1">ARTV</strain>
    </source>
</reference>
<dbReference type="EMBL" id="UFQR01000002">
    <property type="protein sequence ID" value="SSW94954.1"/>
    <property type="molecule type" value="Genomic_DNA"/>
</dbReference>
<sequence>MHGLNQKFINKPIVFISRNTISSITWFNRAMSAYAPVRHKDQIHKCNKDKKALFDLQFYKGQKNNLELALVSDKHTDKDDVIIEAHWCPYVSGTELSGYVDVLRENPQYNFVFTPAMNVC</sequence>
<accession>A0A3B0MHS2</accession>
<proteinExistence type="predicted"/>
<organism evidence="1">
    <name type="scientific">Arsenophonus endosymbiont of Trialeurodes vaporariorum</name>
    <dbReference type="NCBI Taxonomy" id="235567"/>
    <lineage>
        <taxon>Bacteria</taxon>
        <taxon>Pseudomonadati</taxon>
        <taxon>Pseudomonadota</taxon>
        <taxon>Gammaproteobacteria</taxon>
        <taxon>Enterobacterales</taxon>
        <taxon>Morganellaceae</taxon>
        <taxon>Arsenophonus</taxon>
    </lineage>
</organism>